<dbReference type="GO" id="GO:0008237">
    <property type="term" value="F:metallopeptidase activity"/>
    <property type="evidence" value="ECO:0007669"/>
    <property type="project" value="UniProtKB-KW"/>
</dbReference>
<keyword evidence="5" id="KW-0482">Metalloprotease</keyword>
<gene>
    <name evidence="8" type="ORF">METZ01_LOCUS6947</name>
</gene>
<dbReference type="InterPro" id="IPR007863">
    <property type="entry name" value="Peptidase_M16_C"/>
</dbReference>
<evidence type="ECO:0000259" key="6">
    <source>
        <dbReference type="Pfam" id="PF00675"/>
    </source>
</evidence>
<dbReference type="InterPro" id="IPR050626">
    <property type="entry name" value="Peptidase_M16"/>
</dbReference>
<dbReference type="GO" id="GO:0006508">
    <property type="term" value="P:proteolysis"/>
    <property type="evidence" value="ECO:0007669"/>
    <property type="project" value="UniProtKB-KW"/>
</dbReference>
<evidence type="ECO:0000259" key="7">
    <source>
        <dbReference type="Pfam" id="PF05193"/>
    </source>
</evidence>
<dbReference type="PANTHER" id="PTHR43690:SF17">
    <property type="entry name" value="PROTEIN YHJJ"/>
    <property type="match status" value="1"/>
</dbReference>
<dbReference type="Pfam" id="PF05193">
    <property type="entry name" value="Peptidase_M16_C"/>
    <property type="match status" value="1"/>
</dbReference>
<accession>A0A381NKP2</accession>
<sequence>MLCLTPLTLSRLRRVLALSAVAGVAMMSTGVETAVRPPKFEYQLHTLDNGLTVVLSEDHSTPIVHLQLVYHVGSKNERLGRTGFAHLFEHLMFKGSRNVPPDTHLTLVSRVGGDGNAFTTEDTTTYLETVPAQYLPLVLWLEADRMATLRIDRQTFEAERQVVKEERRWRYEDTPFGLLTEILYDQAYSVHPYKHTAIGSMEDLEAASVEHVQEFFDTYYVPENATLVLVGDFESAEALALVKQYFDRVPRAARPVPRDIPREPPQTEQRRITLTASQNWPLPAVVVAHHITYDGHPDAYPLHIAAKVLSDGQSSRIFRRLVYDEQIAVSASGAGSLIEDPNLFYAVSIVQPGSTPADSETALIDELERLKTELISDDELQRAKNQFARDYVFTRATVEQKANHLSHAAVIHDDITTADGEFDIFMNITKADVQRVARTYFTEQNRMVLTVQPPAPRGRSFLRPGDGQ</sequence>
<evidence type="ECO:0000256" key="4">
    <source>
        <dbReference type="ARBA" id="ARBA00022833"/>
    </source>
</evidence>
<name>A0A381NKP2_9ZZZZ</name>
<dbReference type="InterPro" id="IPR011765">
    <property type="entry name" value="Pept_M16_N"/>
</dbReference>
<keyword evidence="3" id="KW-0378">Hydrolase</keyword>
<dbReference type="EMBL" id="UINC01000367">
    <property type="protein sequence ID" value="SUZ54093.1"/>
    <property type="molecule type" value="Genomic_DNA"/>
</dbReference>
<dbReference type="SUPFAM" id="SSF63411">
    <property type="entry name" value="LuxS/MPP-like metallohydrolase"/>
    <property type="match status" value="2"/>
</dbReference>
<dbReference type="Pfam" id="PF00675">
    <property type="entry name" value="Peptidase_M16"/>
    <property type="match status" value="1"/>
</dbReference>
<evidence type="ECO:0000256" key="3">
    <source>
        <dbReference type="ARBA" id="ARBA00022801"/>
    </source>
</evidence>
<organism evidence="8">
    <name type="scientific">marine metagenome</name>
    <dbReference type="NCBI Taxonomy" id="408172"/>
    <lineage>
        <taxon>unclassified sequences</taxon>
        <taxon>metagenomes</taxon>
        <taxon>ecological metagenomes</taxon>
    </lineage>
</organism>
<dbReference type="PANTHER" id="PTHR43690">
    <property type="entry name" value="NARDILYSIN"/>
    <property type="match status" value="1"/>
</dbReference>
<evidence type="ECO:0000256" key="2">
    <source>
        <dbReference type="ARBA" id="ARBA00022670"/>
    </source>
</evidence>
<feature type="domain" description="Peptidase M16 C-terminal" evidence="7">
    <location>
        <begin position="208"/>
        <end position="386"/>
    </location>
</feature>
<dbReference type="InterPro" id="IPR011249">
    <property type="entry name" value="Metalloenz_LuxS/M16"/>
</dbReference>
<proteinExistence type="inferred from homology"/>
<dbReference type="AlphaFoldDB" id="A0A381NKP2"/>
<dbReference type="GO" id="GO:0046872">
    <property type="term" value="F:metal ion binding"/>
    <property type="evidence" value="ECO:0007669"/>
    <property type="project" value="InterPro"/>
</dbReference>
<feature type="domain" description="Peptidase M16 N-terminal" evidence="6">
    <location>
        <begin position="53"/>
        <end position="196"/>
    </location>
</feature>
<protein>
    <recommendedName>
        <fullName evidence="9">Peptidase M16 N-terminal domain-containing protein</fullName>
    </recommendedName>
</protein>
<comment type="similarity">
    <text evidence="1">Belongs to the peptidase M16 family.</text>
</comment>
<evidence type="ECO:0000256" key="5">
    <source>
        <dbReference type="ARBA" id="ARBA00023049"/>
    </source>
</evidence>
<evidence type="ECO:0000313" key="8">
    <source>
        <dbReference type="EMBL" id="SUZ54093.1"/>
    </source>
</evidence>
<evidence type="ECO:0008006" key="9">
    <source>
        <dbReference type="Google" id="ProtNLM"/>
    </source>
</evidence>
<keyword evidence="2" id="KW-0645">Protease</keyword>
<keyword evidence="4" id="KW-0862">Zinc</keyword>
<reference evidence="8" key="1">
    <citation type="submission" date="2018-05" db="EMBL/GenBank/DDBJ databases">
        <authorList>
            <person name="Lanie J.A."/>
            <person name="Ng W.-L."/>
            <person name="Kazmierczak K.M."/>
            <person name="Andrzejewski T.M."/>
            <person name="Davidsen T.M."/>
            <person name="Wayne K.J."/>
            <person name="Tettelin H."/>
            <person name="Glass J.I."/>
            <person name="Rusch D."/>
            <person name="Podicherti R."/>
            <person name="Tsui H.-C.T."/>
            <person name="Winkler M.E."/>
        </authorList>
    </citation>
    <scope>NUCLEOTIDE SEQUENCE</scope>
</reference>
<evidence type="ECO:0000256" key="1">
    <source>
        <dbReference type="ARBA" id="ARBA00007261"/>
    </source>
</evidence>
<dbReference type="Gene3D" id="3.30.830.10">
    <property type="entry name" value="Metalloenzyme, LuxS/M16 peptidase-like"/>
    <property type="match status" value="2"/>
</dbReference>